<dbReference type="AlphaFoldDB" id="A0A0N5AA64"/>
<sequence length="70" mass="7946">MLVGESGMLYTLEQGKPAMAFLNKRANTRYRRIYPNWKCPLLIGKAKAGLLSGRTSDEKSTKRGWLRQTS</sequence>
<name>A0A0N5AA64_9BILA</name>
<keyword evidence="2" id="KW-1185">Reference proteome</keyword>
<dbReference type="WBParaSite" id="SMUV_0000103101-mRNA-1">
    <property type="protein sequence ID" value="SMUV_0000103101-mRNA-1"/>
    <property type="gene ID" value="SMUV_0000103101"/>
</dbReference>
<reference evidence="3" key="1">
    <citation type="submission" date="2017-02" db="UniProtKB">
        <authorList>
            <consortium name="WormBaseParasite"/>
        </authorList>
    </citation>
    <scope>IDENTIFICATION</scope>
</reference>
<evidence type="ECO:0000313" key="2">
    <source>
        <dbReference type="Proteomes" id="UP000046393"/>
    </source>
</evidence>
<evidence type="ECO:0000313" key="3">
    <source>
        <dbReference type="WBParaSite" id="SMUV_0000103101-mRNA-1"/>
    </source>
</evidence>
<proteinExistence type="predicted"/>
<organism evidence="2 3">
    <name type="scientific">Syphacia muris</name>
    <dbReference type="NCBI Taxonomy" id="451379"/>
    <lineage>
        <taxon>Eukaryota</taxon>
        <taxon>Metazoa</taxon>
        <taxon>Ecdysozoa</taxon>
        <taxon>Nematoda</taxon>
        <taxon>Chromadorea</taxon>
        <taxon>Rhabditida</taxon>
        <taxon>Spirurina</taxon>
        <taxon>Oxyuridomorpha</taxon>
        <taxon>Oxyuroidea</taxon>
        <taxon>Oxyuridae</taxon>
        <taxon>Syphacia</taxon>
    </lineage>
</organism>
<evidence type="ECO:0000256" key="1">
    <source>
        <dbReference type="SAM" id="MobiDB-lite"/>
    </source>
</evidence>
<accession>A0A0N5AA64</accession>
<dbReference type="Proteomes" id="UP000046393">
    <property type="component" value="Unplaced"/>
</dbReference>
<feature type="region of interest" description="Disordered" evidence="1">
    <location>
        <begin position="51"/>
        <end position="70"/>
    </location>
</feature>
<protein>
    <submittedName>
        <fullName evidence="3">Alpha-galactosidase</fullName>
    </submittedName>
</protein>